<dbReference type="Gene3D" id="1.20.1290.10">
    <property type="entry name" value="AhpD-like"/>
    <property type="match status" value="1"/>
</dbReference>
<comment type="caution">
    <text evidence="3">The sequence shown here is derived from an EMBL/GenBank/DDBJ whole genome shotgun (WGS) entry which is preliminary data.</text>
</comment>
<organism evidence="3 4">
    <name type="scientific">Pseudacidovorax intermedius</name>
    <dbReference type="NCBI Taxonomy" id="433924"/>
    <lineage>
        <taxon>Bacteria</taxon>
        <taxon>Pseudomonadati</taxon>
        <taxon>Pseudomonadota</taxon>
        <taxon>Betaproteobacteria</taxon>
        <taxon>Burkholderiales</taxon>
        <taxon>Comamonadaceae</taxon>
        <taxon>Pseudacidovorax</taxon>
    </lineage>
</organism>
<dbReference type="InterPro" id="IPR003779">
    <property type="entry name" value="CMD-like"/>
</dbReference>
<keyword evidence="3" id="KW-0575">Peroxidase</keyword>
<feature type="chain" id="PRO_5016711911" evidence="1">
    <location>
        <begin position="19"/>
        <end position="104"/>
    </location>
</feature>
<evidence type="ECO:0000256" key="1">
    <source>
        <dbReference type="SAM" id="SignalP"/>
    </source>
</evidence>
<dbReference type="Pfam" id="PF02627">
    <property type="entry name" value="CMD"/>
    <property type="match status" value="1"/>
</dbReference>
<keyword evidence="3" id="KW-0560">Oxidoreductase</keyword>
<sequence>MSVSTAFALFMKEAPAHAAAWSQAAQALGAASSLDAKTQALSYLAVLAATGNTAGVPFHAQAARDLGATRQEVASAVLIGLPAAGATVIASLPAALAAYDAPSA</sequence>
<gene>
    <name evidence="3" type="ORF">DFR41_11678</name>
</gene>
<protein>
    <submittedName>
        <fullName evidence="3">AhpD family alkylhydroperoxidase</fullName>
    </submittedName>
</protein>
<dbReference type="PANTHER" id="PTHR33930">
    <property type="entry name" value="ALKYL HYDROPEROXIDE REDUCTASE AHPD"/>
    <property type="match status" value="1"/>
</dbReference>
<dbReference type="InterPro" id="IPR029032">
    <property type="entry name" value="AhpD-like"/>
</dbReference>
<keyword evidence="1" id="KW-0732">Signal</keyword>
<dbReference type="PANTHER" id="PTHR33930:SF2">
    <property type="entry name" value="BLR3452 PROTEIN"/>
    <property type="match status" value="1"/>
</dbReference>
<dbReference type="AlphaFoldDB" id="A0A370F532"/>
<dbReference type="Proteomes" id="UP000255265">
    <property type="component" value="Unassembled WGS sequence"/>
</dbReference>
<dbReference type="RefSeq" id="WP_017759781.1">
    <property type="nucleotide sequence ID" value="NZ_QQAV01000016.1"/>
</dbReference>
<evidence type="ECO:0000313" key="4">
    <source>
        <dbReference type="Proteomes" id="UP000255265"/>
    </source>
</evidence>
<dbReference type="EMBL" id="QQAV01000016">
    <property type="protein sequence ID" value="RDI17751.1"/>
    <property type="molecule type" value="Genomic_DNA"/>
</dbReference>
<proteinExistence type="predicted"/>
<dbReference type="OrthoDB" id="9154867at2"/>
<name>A0A370F532_9BURK</name>
<accession>A0A370F532</accession>
<feature type="domain" description="Carboxymuconolactone decarboxylase-like" evidence="2">
    <location>
        <begin position="15"/>
        <end position="95"/>
    </location>
</feature>
<evidence type="ECO:0000259" key="2">
    <source>
        <dbReference type="Pfam" id="PF02627"/>
    </source>
</evidence>
<feature type="signal peptide" evidence="1">
    <location>
        <begin position="1"/>
        <end position="18"/>
    </location>
</feature>
<dbReference type="SUPFAM" id="SSF69118">
    <property type="entry name" value="AhpD-like"/>
    <property type="match status" value="1"/>
</dbReference>
<evidence type="ECO:0000313" key="3">
    <source>
        <dbReference type="EMBL" id="RDI17751.1"/>
    </source>
</evidence>
<dbReference type="GO" id="GO:0051920">
    <property type="term" value="F:peroxiredoxin activity"/>
    <property type="evidence" value="ECO:0007669"/>
    <property type="project" value="InterPro"/>
</dbReference>
<reference evidence="3 4" key="1">
    <citation type="submission" date="2018-07" db="EMBL/GenBank/DDBJ databases">
        <title>Genomic Encyclopedia of Type Strains, Phase IV (KMG-IV): sequencing the most valuable type-strain genomes for metagenomic binning, comparative biology and taxonomic classification.</title>
        <authorList>
            <person name="Goeker M."/>
        </authorList>
    </citation>
    <scope>NUCLEOTIDE SEQUENCE [LARGE SCALE GENOMIC DNA]</scope>
    <source>
        <strain evidence="3 4">DSM 21352</strain>
    </source>
</reference>
<keyword evidence="4" id="KW-1185">Reference proteome</keyword>